<dbReference type="Pfam" id="PF14054">
    <property type="entry name" value="DUF4249"/>
    <property type="match status" value="1"/>
</dbReference>
<dbReference type="InterPro" id="IPR025345">
    <property type="entry name" value="DUF4249"/>
</dbReference>
<comment type="caution">
    <text evidence="2">The sequence shown here is derived from an EMBL/GenBank/DDBJ whole genome shotgun (WGS) entry which is preliminary data.</text>
</comment>
<feature type="signal peptide" evidence="1">
    <location>
        <begin position="1"/>
        <end position="19"/>
    </location>
</feature>
<feature type="chain" id="PRO_5015957221" evidence="1">
    <location>
        <begin position="20"/>
        <end position="270"/>
    </location>
</feature>
<gene>
    <name evidence="2" type="ORF">C5O23_03180</name>
</gene>
<proteinExistence type="predicted"/>
<keyword evidence="3" id="KW-1185">Reference proteome</keyword>
<dbReference type="EMBL" id="PUEC01000005">
    <property type="protein sequence ID" value="PWB03405.1"/>
    <property type="molecule type" value="Genomic_DNA"/>
</dbReference>
<keyword evidence="1" id="KW-0732">Signal</keyword>
<name>A0A2V1IN00_9BACT</name>
<sequence length="270" mass="30384">MIMKLYSIPAMMCMLLLLASCEKELDFKYHDIEPLTVIEAELTPDGAKVAITSTTPMDEPMDRTHLTDAVVTLTDLTDGSVYGLHTDSEGFYTDLTPGVAGHDYRLTVERAGCRYEATATMYPPTEIESLEFNWIKMPYDQVAVFQGRFYDDEATEGDCYWIKLYRNGKIYQWGEMDDRSAADGINTFITMTTRKDTDEEDDDTVLFDGDVLTCTVLPVSRAMHDYLEALQNDSNGPAMFSGDKCLGYFVATSPVSASIVFRPDEIPEYK</sequence>
<reference evidence="3" key="1">
    <citation type="submission" date="2018-02" db="EMBL/GenBank/DDBJ databases">
        <authorList>
            <person name="Clavel T."/>
            <person name="Strowig T."/>
        </authorList>
    </citation>
    <scope>NUCLEOTIDE SEQUENCE [LARGE SCALE GENOMIC DNA]</scope>
    <source>
        <strain evidence="3">DSM 103720</strain>
    </source>
</reference>
<accession>A0A2V1IN00</accession>
<evidence type="ECO:0000313" key="3">
    <source>
        <dbReference type="Proteomes" id="UP000244905"/>
    </source>
</evidence>
<dbReference type="PROSITE" id="PS51257">
    <property type="entry name" value="PROKAR_LIPOPROTEIN"/>
    <property type="match status" value="1"/>
</dbReference>
<dbReference type="Proteomes" id="UP000244905">
    <property type="component" value="Unassembled WGS sequence"/>
</dbReference>
<dbReference type="AlphaFoldDB" id="A0A2V1IN00"/>
<protein>
    <submittedName>
        <fullName evidence="2">DUF4249 domain-containing protein</fullName>
    </submittedName>
</protein>
<evidence type="ECO:0000256" key="1">
    <source>
        <dbReference type="SAM" id="SignalP"/>
    </source>
</evidence>
<organism evidence="2 3">
    <name type="scientific">Duncaniella muris</name>
    <dbReference type="NCBI Taxonomy" id="2094150"/>
    <lineage>
        <taxon>Bacteria</taxon>
        <taxon>Pseudomonadati</taxon>
        <taxon>Bacteroidota</taxon>
        <taxon>Bacteroidia</taxon>
        <taxon>Bacteroidales</taxon>
        <taxon>Muribaculaceae</taxon>
        <taxon>Duncaniella</taxon>
    </lineage>
</organism>
<evidence type="ECO:0000313" key="2">
    <source>
        <dbReference type="EMBL" id="PWB03405.1"/>
    </source>
</evidence>